<dbReference type="PANTHER" id="PTHR30504">
    <property type="entry name" value="GLUCANS BIOSYNTHESIS PROTEIN"/>
    <property type="match status" value="1"/>
</dbReference>
<dbReference type="Proteomes" id="UP000254919">
    <property type="component" value="Unassembled WGS sequence"/>
</dbReference>
<feature type="domain" description="Glucan biosynthesis periplasmic MdoG C-terminal" evidence="7">
    <location>
        <begin position="43"/>
        <end position="513"/>
    </location>
</feature>
<keyword evidence="4 6" id="KW-0732">Signal</keyword>
<dbReference type="InterPro" id="IPR007444">
    <property type="entry name" value="Glucan_biosyn_MdoG_C"/>
</dbReference>
<evidence type="ECO:0000259" key="7">
    <source>
        <dbReference type="Pfam" id="PF04349"/>
    </source>
</evidence>
<evidence type="ECO:0000256" key="4">
    <source>
        <dbReference type="ARBA" id="ARBA00022729"/>
    </source>
</evidence>
<dbReference type="SUPFAM" id="SSF74650">
    <property type="entry name" value="Galactose mutarotase-like"/>
    <property type="match status" value="1"/>
</dbReference>
<proteinExistence type="inferred from homology"/>
<evidence type="ECO:0000256" key="6">
    <source>
        <dbReference type="HAMAP-Rule" id="MF_01069"/>
    </source>
</evidence>
<dbReference type="RefSeq" id="WP_079253252.1">
    <property type="nucleotide sequence ID" value="NZ_AP031462.1"/>
</dbReference>
<dbReference type="InterPro" id="IPR014718">
    <property type="entry name" value="GH-type_carb-bd"/>
</dbReference>
<organism evidence="8 9">
    <name type="scientific">Roseomonas mucosa</name>
    <dbReference type="NCBI Taxonomy" id="207340"/>
    <lineage>
        <taxon>Bacteria</taxon>
        <taxon>Pseudomonadati</taxon>
        <taxon>Pseudomonadota</taxon>
        <taxon>Alphaproteobacteria</taxon>
        <taxon>Acetobacterales</taxon>
        <taxon>Roseomonadaceae</taxon>
        <taxon>Roseomonas</taxon>
    </lineage>
</organism>
<dbReference type="Gene3D" id="2.70.98.10">
    <property type="match status" value="1"/>
</dbReference>
<dbReference type="InterPro" id="IPR011013">
    <property type="entry name" value="Gal_mutarotase_sf_dom"/>
</dbReference>
<feature type="chain" id="PRO_5017093745" description="Glucans biosynthesis protein G" evidence="6">
    <location>
        <begin position="20"/>
        <end position="515"/>
    </location>
</feature>
<dbReference type="PANTHER" id="PTHR30504:SF2">
    <property type="entry name" value="GLUCANS BIOSYNTHESIS PROTEIN G"/>
    <property type="match status" value="1"/>
</dbReference>
<comment type="pathway">
    <text evidence="2 6">Glycan metabolism; osmoregulated periplasmic glucan (OPG) biosynthesis.</text>
</comment>
<name>A0A379N0T1_9PROT</name>
<dbReference type="UniPathway" id="UPA00637"/>
<dbReference type="PIRSF" id="PIRSF006281">
    <property type="entry name" value="MdoG"/>
    <property type="match status" value="1"/>
</dbReference>
<feature type="signal peptide" evidence="6">
    <location>
        <begin position="1"/>
        <end position="19"/>
    </location>
</feature>
<dbReference type="GeneID" id="99633344"/>
<dbReference type="EMBL" id="UGVN01000001">
    <property type="protein sequence ID" value="SUE40728.1"/>
    <property type="molecule type" value="Genomic_DNA"/>
</dbReference>
<keyword evidence="5 6" id="KW-0574">Periplasm</keyword>
<dbReference type="FunFam" id="2.70.98.10:FF:000001">
    <property type="entry name" value="Glucans biosynthesis protein G"/>
    <property type="match status" value="1"/>
</dbReference>
<dbReference type="InterPro" id="IPR014438">
    <property type="entry name" value="Glucan_biosyn_MdoG/MdoD"/>
</dbReference>
<comment type="function">
    <text evidence="6">Involved in the biosynthesis of osmoregulated periplasmic glucans (OPGs).</text>
</comment>
<dbReference type="Gene3D" id="2.60.40.10">
    <property type="entry name" value="Immunoglobulins"/>
    <property type="match status" value="1"/>
</dbReference>
<accession>A0A379N0T1</accession>
<dbReference type="InterPro" id="IPR023704">
    <property type="entry name" value="MdoG_OpgG"/>
</dbReference>
<dbReference type="InterPro" id="IPR014756">
    <property type="entry name" value="Ig_E-set"/>
</dbReference>
<dbReference type="HAMAP" id="MF_01069">
    <property type="entry name" value="MdoG_OpgG"/>
    <property type="match status" value="1"/>
</dbReference>
<protein>
    <recommendedName>
        <fullName evidence="6">Glucans biosynthesis protein G</fullName>
    </recommendedName>
</protein>
<dbReference type="GO" id="GO:0030246">
    <property type="term" value="F:carbohydrate binding"/>
    <property type="evidence" value="ECO:0007669"/>
    <property type="project" value="InterPro"/>
</dbReference>
<reference evidence="8 9" key="1">
    <citation type="submission" date="2018-06" db="EMBL/GenBank/DDBJ databases">
        <authorList>
            <consortium name="Pathogen Informatics"/>
            <person name="Doyle S."/>
        </authorList>
    </citation>
    <scope>NUCLEOTIDE SEQUENCE [LARGE SCALE GENOMIC DNA]</scope>
    <source>
        <strain evidence="8 9">NCTC13291</strain>
    </source>
</reference>
<evidence type="ECO:0000313" key="8">
    <source>
        <dbReference type="EMBL" id="SUE40728.1"/>
    </source>
</evidence>
<dbReference type="SUPFAM" id="SSF81296">
    <property type="entry name" value="E set domains"/>
    <property type="match status" value="1"/>
</dbReference>
<evidence type="ECO:0000256" key="1">
    <source>
        <dbReference type="ARBA" id="ARBA00004418"/>
    </source>
</evidence>
<dbReference type="GO" id="GO:0051274">
    <property type="term" value="P:beta-glucan biosynthetic process"/>
    <property type="evidence" value="ECO:0007669"/>
    <property type="project" value="TreeGrafter"/>
</dbReference>
<dbReference type="AlphaFoldDB" id="A0A379N0T1"/>
<gene>
    <name evidence="8" type="primary">mdoG</name>
    <name evidence="6" type="synonym">opgG</name>
    <name evidence="8" type="ORF">NCTC13291_02297</name>
</gene>
<dbReference type="GO" id="GO:0030288">
    <property type="term" value="C:outer membrane-bounded periplasmic space"/>
    <property type="evidence" value="ECO:0007669"/>
    <property type="project" value="TreeGrafter"/>
</dbReference>
<evidence type="ECO:0000256" key="2">
    <source>
        <dbReference type="ARBA" id="ARBA00005001"/>
    </source>
</evidence>
<evidence type="ECO:0000256" key="5">
    <source>
        <dbReference type="ARBA" id="ARBA00022764"/>
    </source>
</evidence>
<comment type="subcellular location">
    <subcellularLocation>
        <location evidence="1 6">Periplasm</location>
    </subcellularLocation>
</comment>
<evidence type="ECO:0000313" key="9">
    <source>
        <dbReference type="Proteomes" id="UP000254919"/>
    </source>
</evidence>
<dbReference type="Pfam" id="PF04349">
    <property type="entry name" value="MdoG"/>
    <property type="match status" value="1"/>
</dbReference>
<sequence precursor="true">MLRRNLLATIPAAFALAGAAHDAAAQSSAPSGGAQPSNAPVPFDGNAVRGMARDLAAKPFRAPDSDLPRELADLTYDKYRDIRFNPQRAWWRDAGLPFQMQLFHRGFLYKQRVEMYEVAEGKAQRILYSPDLFSFQDLEPPKPADLGFAGFRLHAPINRPDYFDEICAFLGASYFRAVAKDLKYGLSARGLALKTAEPTGEEFPFFRAFWVERPRAGVNSITVWALLDSQSAAASYRFTIRPGQDTVFDTEATVFPRVDIAAAGIAPLTSMFWFAANDRLGVDDYRPAVHDSDGLMMLSGRGEQIWRPLHNPRDLQVSYFGDVNPRGFGLMQRKRAFTNFDDLEARYERRPSAWVEPIGDWGEGAVQLVEIPTNSEIHDNIVMAWRPKEPLKAKGEYGFVYRLHWLPQWTGRPELGRVTDTRVGAGINNRNARLFVIGVAGGRLDSLPADAKPVLEVTSDKGKILNPVAQPNGETGGWRLSFELEPGSETQAELRAVLRLGDEPLAESWVYRWTA</sequence>
<dbReference type="InterPro" id="IPR013783">
    <property type="entry name" value="Ig-like_fold"/>
</dbReference>
<comment type="similarity">
    <text evidence="3 6">Belongs to the OpgD/OpgG family.</text>
</comment>
<dbReference type="GO" id="GO:0003824">
    <property type="term" value="F:catalytic activity"/>
    <property type="evidence" value="ECO:0007669"/>
    <property type="project" value="InterPro"/>
</dbReference>
<evidence type="ECO:0000256" key="3">
    <source>
        <dbReference type="ARBA" id="ARBA00009284"/>
    </source>
</evidence>